<dbReference type="STRING" id="565033.GACE_2252"/>
<dbReference type="eggNOG" id="arCOG01191">
    <property type="taxonomic scope" value="Archaea"/>
</dbReference>
<proteinExistence type="predicted"/>
<dbReference type="PROSITE" id="PS50910">
    <property type="entry name" value="HEPN"/>
    <property type="match status" value="1"/>
</dbReference>
<sequence>MREEILLYLDRAKKFRRNAEFNFRNNDYDLAMFHIEMAMQLLIKAKLLHLKGYFEKTYSLRKLLSELEDVEGVNDFMKKYRVVLRNLERAYITSRYYFEEFFEDEVEEAFKALSELEEILWRE</sequence>
<gene>
    <name evidence="2" type="ORF">GACE_2252</name>
</gene>
<evidence type="ECO:0000313" key="3">
    <source>
        <dbReference type="Proteomes" id="UP000030624"/>
    </source>
</evidence>
<dbReference type="SMART" id="SM00748">
    <property type="entry name" value="HEPN"/>
    <property type="match status" value="1"/>
</dbReference>
<name>A0A0A7GHH3_GEOAI</name>
<dbReference type="AlphaFoldDB" id="A0A0A7GHH3"/>
<protein>
    <recommendedName>
        <fullName evidence="1">HEPN domain-containing protein</fullName>
    </recommendedName>
</protein>
<organism evidence="2 3">
    <name type="scientific">Geoglobus acetivorans</name>
    <dbReference type="NCBI Taxonomy" id="565033"/>
    <lineage>
        <taxon>Archaea</taxon>
        <taxon>Methanobacteriati</taxon>
        <taxon>Methanobacteriota</taxon>
        <taxon>Archaeoglobi</taxon>
        <taxon>Archaeoglobales</taxon>
        <taxon>Archaeoglobaceae</taxon>
        <taxon>Geoglobus</taxon>
    </lineage>
</organism>
<evidence type="ECO:0000259" key="1">
    <source>
        <dbReference type="PROSITE" id="PS50910"/>
    </source>
</evidence>
<reference evidence="2 3" key="1">
    <citation type="journal article" date="2015" name="Appl. Environ. Microbiol.">
        <title>The Geoglobus acetivorans genome: Fe(III) reduction, acetate utilization, autotrophic growth, and degradation of aromatic compounds in a hyperthermophilic archaeon.</title>
        <authorList>
            <person name="Mardanov A.V."/>
            <person name="Slododkina G.B."/>
            <person name="Slobodkin A.I."/>
            <person name="Beletsky A.V."/>
            <person name="Gavrilov S.N."/>
            <person name="Kublanov I.V."/>
            <person name="Bonch-Osmolovskaya E.A."/>
            <person name="Skryabin K.G."/>
            <person name="Ravin N.V."/>
        </authorList>
    </citation>
    <scope>NUCLEOTIDE SEQUENCE [LARGE SCALE GENOMIC DNA]</scope>
    <source>
        <strain evidence="2 3">SBH6</strain>
    </source>
</reference>
<feature type="domain" description="HEPN" evidence="1">
    <location>
        <begin position="9"/>
        <end position="116"/>
    </location>
</feature>
<dbReference type="InterPro" id="IPR007842">
    <property type="entry name" value="HEPN_dom"/>
</dbReference>
<dbReference type="Pfam" id="PF05168">
    <property type="entry name" value="HEPN"/>
    <property type="match status" value="1"/>
</dbReference>
<dbReference type="KEGG" id="gac:GACE_2252"/>
<dbReference type="SUPFAM" id="SSF81593">
    <property type="entry name" value="Nucleotidyltransferase substrate binding subunit/domain"/>
    <property type="match status" value="1"/>
</dbReference>
<accession>A0A0A7GHH3</accession>
<dbReference type="EMBL" id="CP009552">
    <property type="protein sequence ID" value="AIY91273.1"/>
    <property type="molecule type" value="Genomic_DNA"/>
</dbReference>
<dbReference type="HOGENOM" id="CLU_123170_1_0_2"/>
<dbReference type="GeneID" id="24798815"/>
<dbReference type="Proteomes" id="UP000030624">
    <property type="component" value="Chromosome"/>
</dbReference>
<dbReference type="Gene3D" id="1.20.120.330">
    <property type="entry name" value="Nucleotidyltransferases domain 2"/>
    <property type="match status" value="1"/>
</dbReference>
<dbReference type="RefSeq" id="WP_048093410.1">
    <property type="nucleotide sequence ID" value="NZ_CP009552.1"/>
</dbReference>
<evidence type="ECO:0000313" key="2">
    <source>
        <dbReference type="EMBL" id="AIY91273.1"/>
    </source>
</evidence>